<dbReference type="SUPFAM" id="SSF53254">
    <property type="entry name" value="Phosphoglycerate mutase-like"/>
    <property type="match status" value="1"/>
</dbReference>
<evidence type="ECO:0000256" key="1">
    <source>
        <dbReference type="PIRSR" id="PIRSR613078-1"/>
    </source>
</evidence>
<protein>
    <submittedName>
        <fullName evidence="3 4">Phosphatase</fullName>
    </submittedName>
</protein>
<dbReference type="SMR" id="A0A063XIW1"/>
<dbReference type="Pfam" id="PF00300">
    <property type="entry name" value="His_Phos_1"/>
    <property type="match status" value="1"/>
</dbReference>
<dbReference type="PANTHER" id="PTHR48100">
    <property type="entry name" value="BROAD-SPECIFICITY PHOSPHATASE YOR283W-RELATED"/>
    <property type="match status" value="1"/>
</dbReference>
<dbReference type="PATRIC" id="fig|1423.167.peg.590"/>
<dbReference type="InterPro" id="IPR029033">
    <property type="entry name" value="His_PPase_superfam"/>
</dbReference>
<dbReference type="Proteomes" id="UP001214898">
    <property type="component" value="Chromosome"/>
</dbReference>
<dbReference type="GO" id="GO:0016791">
    <property type="term" value="F:phosphatase activity"/>
    <property type="evidence" value="ECO:0007669"/>
    <property type="project" value="TreeGrafter"/>
</dbReference>
<evidence type="ECO:0000256" key="2">
    <source>
        <dbReference type="PIRSR" id="PIRSR613078-2"/>
    </source>
</evidence>
<dbReference type="Gene3D" id="3.40.50.1240">
    <property type="entry name" value="Phosphoglycerate mutase-like"/>
    <property type="match status" value="1"/>
</dbReference>
<feature type="active site" description="Proton donor/acceptor" evidence="1">
    <location>
        <position position="82"/>
    </location>
</feature>
<dbReference type="AlphaFoldDB" id="A0A063XIW1"/>
<dbReference type="STRING" id="483913.AN935_05395"/>
<proteinExistence type="predicted"/>
<dbReference type="PROSITE" id="PS00175">
    <property type="entry name" value="PG_MUTASE"/>
    <property type="match status" value="1"/>
</dbReference>
<reference evidence="3 5" key="1">
    <citation type="submission" date="2014-12" db="EMBL/GenBank/DDBJ databases">
        <title>Comparative genome analysis of Bacillus coagulans HM-08, Clostridium butyricum HM-68, Bacillus subtilis HM-66 and Bacillus licheniformis BL-09.</title>
        <authorList>
            <person name="Zhang H."/>
        </authorList>
    </citation>
    <scope>NUCLEOTIDE SEQUENCE [LARGE SCALE GENOMIC DNA]</scope>
    <source>
        <strain evidence="3 5">HM-66</strain>
    </source>
</reference>
<dbReference type="CDD" id="cd07067">
    <property type="entry name" value="HP_PGM_like"/>
    <property type="match status" value="1"/>
</dbReference>
<dbReference type="InterPro" id="IPR050275">
    <property type="entry name" value="PGM_Phosphatase"/>
</dbReference>
<dbReference type="RefSeq" id="WP_003233157.1">
    <property type="nucleotide sequence ID" value="NZ_AP024621.1"/>
</dbReference>
<dbReference type="EMBL" id="JXBC01000002">
    <property type="protein sequence ID" value="KIU11982.1"/>
    <property type="molecule type" value="Genomic_DNA"/>
</dbReference>
<evidence type="ECO:0000313" key="5">
    <source>
        <dbReference type="Proteomes" id="UP000032247"/>
    </source>
</evidence>
<sequence length="193" mass="21994">MTAVCLVRHGETDWNLQQKCQGKTDIPLNATGERQARETGEYVKDFSWDIIVTSPLKRAKRTAEIINEYLHLPIVEMDDFKERDYGDAEGMPLEERTKRYPDNIYPNMETLEELTDRLMGGLAKVNQAYPNKKVLIVAHGAAIHALLTEISGGDPELQSTRLVNACLSNIEFAEEKWRIKDYNINSHLSGFIK</sequence>
<dbReference type="GO" id="GO:0005737">
    <property type="term" value="C:cytoplasm"/>
    <property type="evidence" value="ECO:0007669"/>
    <property type="project" value="TreeGrafter"/>
</dbReference>
<evidence type="ECO:0000313" key="4">
    <source>
        <dbReference type="EMBL" id="WEY84317.1"/>
    </source>
</evidence>
<feature type="binding site" evidence="2">
    <location>
        <begin position="8"/>
        <end position="15"/>
    </location>
    <ligand>
        <name>substrate</name>
    </ligand>
</feature>
<organism evidence="3 5">
    <name type="scientific">Bacillus subtilis</name>
    <dbReference type="NCBI Taxonomy" id="1423"/>
    <lineage>
        <taxon>Bacteria</taxon>
        <taxon>Bacillati</taxon>
        <taxon>Bacillota</taxon>
        <taxon>Bacilli</taxon>
        <taxon>Bacillales</taxon>
        <taxon>Bacillaceae</taxon>
        <taxon>Bacillus</taxon>
    </lineage>
</organism>
<reference evidence="4" key="2">
    <citation type="submission" date="2023-03" db="EMBL/GenBank/DDBJ databases">
        <title>Complete genome sequences of 52 Bacillus and Priestia strains isolated from West-African fermentations and 26 reference strains from the DSMZ collection.</title>
        <authorList>
            <person name="Wiedenbein E.S."/>
            <person name="Canoy T.S."/>
            <person name="Hui Y."/>
            <person name="Parkouda C."/>
            <person name="Dawende C."/>
            <person name="Ametefe E."/>
            <person name="Jespersen L."/>
            <person name="Nielsen D.S."/>
        </authorList>
    </citation>
    <scope>NUCLEOTIDE SEQUENCE</scope>
    <source>
        <strain evidence="4">PRO56</strain>
    </source>
</reference>
<dbReference type="SMART" id="SM00855">
    <property type="entry name" value="PGAM"/>
    <property type="match status" value="1"/>
</dbReference>
<dbReference type="Proteomes" id="UP000032247">
    <property type="component" value="Unassembled WGS sequence"/>
</dbReference>
<dbReference type="InterPro" id="IPR013078">
    <property type="entry name" value="His_Pase_superF_clade-1"/>
</dbReference>
<dbReference type="InterPro" id="IPR001345">
    <property type="entry name" value="PG/BPGM_mutase_AS"/>
</dbReference>
<evidence type="ECO:0000313" key="3">
    <source>
        <dbReference type="EMBL" id="KIU11982.1"/>
    </source>
</evidence>
<name>A0A063XIW1_BACIU</name>
<feature type="active site" description="Tele-phosphohistidine intermediate" evidence="1">
    <location>
        <position position="9"/>
    </location>
</feature>
<feature type="binding site" evidence="2">
    <location>
        <begin position="82"/>
        <end position="85"/>
    </location>
    <ligand>
        <name>substrate</name>
    </ligand>
</feature>
<dbReference type="EMBL" id="CP120576">
    <property type="protein sequence ID" value="WEY84317.1"/>
    <property type="molecule type" value="Genomic_DNA"/>
</dbReference>
<accession>A0A063XIW1</accession>
<gene>
    <name evidence="4" type="primary">phoE</name>
    <name evidence="4" type="ORF">P5633_18740</name>
    <name evidence="3" type="ORF">SC09_Contig19orf00295</name>
</gene>
<dbReference type="PANTHER" id="PTHR48100:SF59">
    <property type="entry name" value="ADENOSYLCOBALAMIN_ALPHA-RIBAZOLE PHOSPHATASE"/>
    <property type="match status" value="1"/>
</dbReference>
<feature type="binding site" evidence="2">
    <location>
        <position position="58"/>
    </location>
    <ligand>
        <name>substrate</name>
    </ligand>
</feature>